<protein>
    <submittedName>
        <fullName evidence="1">Uncharacterized protein</fullName>
    </submittedName>
</protein>
<proteinExistence type="predicted"/>
<evidence type="ECO:0000313" key="2">
    <source>
        <dbReference type="Proteomes" id="UP001583193"/>
    </source>
</evidence>
<reference evidence="1 2" key="1">
    <citation type="journal article" date="2024" name="IMA Fungus">
        <title>IMA Genome - F19 : A genome assembly and annotation guide to empower mycologists, including annotated draft genome sequences of Ceratocystis pirilliformis, Diaporthe australafricana, Fusarium ophioides, Paecilomyces lecythidis, and Sporothrix stenoceras.</title>
        <authorList>
            <person name="Aylward J."/>
            <person name="Wilson A.M."/>
            <person name="Visagie C.M."/>
            <person name="Spraker J."/>
            <person name="Barnes I."/>
            <person name="Buitendag C."/>
            <person name="Ceriani C."/>
            <person name="Del Mar Angel L."/>
            <person name="du Plessis D."/>
            <person name="Fuchs T."/>
            <person name="Gasser K."/>
            <person name="Kramer D."/>
            <person name="Li W."/>
            <person name="Munsamy K."/>
            <person name="Piso A."/>
            <person name="Price J.L."/>
            <person name="Sonnekus B."/>
            <person name="Thomas C."/>
            <person name="van der Nest A."/>
            <person name="van Dijk A."/>
            <person name="van Heerden A."/>
            <person name="van Vuuren N."/>
            <person name="Yilmaz N."/>
            <person name="Duong T.A."/>
            <person name="van der Merwe N.A."/>
            <person name="Wingfield M.J."/>
            <person name="Wingfield B.D."/>
        </authorList>
    </citation>
    <scope>NUCLEOTIDE SEQUENCE [LARGE SCALE GENOMIC DNA]</scope>
    <source>
        <strain evidence="1 2">CMW 18167</strain>
    </source>
</reference>
<name>A0ABR3YAD4_9EURO</name>
<accession>A0ABR3YAD4</accession>
<comment type="caution">
    <text evidence="1">The sequence shown here is derived from an EMBL/GenBank/DDBJ whole genome shotgun (WGS) entry which is preliminary data.</text>
</comment>
<dbReference type="EMBL" id="JAVDPF010000003">
    <property type="protein sequence ID" value="KAL1885227.1"/>
    <property type="molecule type" value="Genomic_DNA"/>
</dbReference>
<keyword evidence="2" id="KW-1185">Reference proteome</keyword>
<sequence length="94" mass="10474">MEGEYTVDELLQLLQEADNPPPAADSEGYDLGLDPTILTANDFGHPAFPSLSPSAFLEYDVPELTSDIESEMTARKELDIRMKDLETEISSIRR</sequence>
<dbReference type="Proteomes" id="UP001583193">
    <property type="component" value="Unassembled WGS sequence"/>
</dbReference>
<organism evidence="1 2">
    <name type="scientific">Paecilomyces lecythidis</name>
    <dbReference type="NCBI Taxonomy" id="3004212"/>
    <lineage>
        <taxon>Eukaryota</taxon>
        <taxon>Fungi</taxon>
        <taxon>Dikarya</taxon>
        <taxon>Ascomycota</taxon>
        <taxon>Pezizomycotina</taxon>
        <taxon>Eurotiomycetes</taxon>
        <taxon>Eurotiomycetidae</taxon>
        <taxon>Eurotiales</taxon>
        <taxon>Thermoascaceae</taxon>
        <taxon>Paecilomyces</taxon>
    </lineage>
</organism>
<gene>
    <name evidence="1" type="ORF">Plec18167_001884</name>
</gene>
<evidence type="ECO:0000313" key="1">
    <source>
        <dbReference type="EMBL" id="KAL1885227.1"/>
    </source>
</evidence>